<protein>
    <submittedName>
        <fullName evidence="1">Uncharacterized protein</fullName>
    </submittedName>
</protein>
<reference evidence="1" key="1">
    <citation type="submission" date="2021-03" db="EMBL/GenBank/DDBJ databases">
        <title>Molecular epidemiology and mechanisms of colistin and carbapenem resistance in Enterobacteriaceae from clinical isolates, the environment and porcine samples in Pretoria, South Africa.</title>
        <authorList>
            <person name="Bogoshi D."/>
            <person name="Mbelle N.M."/>
            <person name="Naidoo V."/>
            <person name="Osei Sekyere J."/>
        </authorList>
    </citation>
    <scope>NUCLEOTIDE SEQUENCE</scope>
    <source>
        <strain evidence="1">C052</strain>
    </source>
</reference>
<evidence type="ECO:0000313" key="2">
    <source>
        <dbReference type="Proteomes" id="UP000664477"/>
    </source>
</evidence>
<evidence type="ECO:0000313" key="1">
    <source>
        <dbReference type="EMBL" id="MBO1916371.1"/>
    </source>
</evidence>
<sequence>MFQTDIQPKWVNFPRGQTGPHKDGWGITFMRGSGVAHLKILNPVFITCRSFCAGIPD</sequence>
<dbReference type="Proteomes" id="UP000664477">
    <property type="component" value="Unassembled WGS sequence"/>
</dbReference>
<dbReference type="AlphaFoldDB" id="A0A939NGM2"/>
<proteinExistence type="predicted"/>
<gene>
    <name evidence="1" type="ORF">J4727_13870</name>
</gene>
<comment type="caution">
    <text evidence="1">The sequence shown here is derived from an EMBL/GenBank/DDBJ whole genome shotgun (WGS) entry which is preliminary data.</text>
</comment>
<organism evidence="1 2">
    <name type="scientific">Providencia rettgeri</name>
    <dbReference type="NCBI Taxonomy" id="587"/>
    <lineage>
        <taxon>Bacteria</taxon>
        <taxon>Pseudomonadati</taxon>
        <taxon>Pseudomonadota</taxon>
        <taxon>Gammaproteobacteria</taxon>
        <taxon>Enterobacterales</taxon>
        <taxon>Morganellaceae</taxon>
        <taxon>Providencia</taxon>
    </lineage>
</organism>
<accession>A0A939NGM2</accession>
<dbReference type="EMBL" id="JAGETQ010000083">
    <property type="protein sequence ID" value="MBO1916371.1"/>
    <property type="molecule type" value="Genomic_DNA"/>
</dbReference>
<name>A0A939NGM2_PRORE</name>